<dbReference type="InParanoid" id="A0A2T3ACA6"/>
<organism evidence="2 3">
    <name type="scientific">Coniella lustricola</name>
    <dbReference type="NCBI Taxonomy" id="2025994"/>
    <lineage>
        <taxon>Eukaryota</taxon>
        <taxon>Fungi</taxon>
        <taxon>Dikarya</taxon>
        <taxon>Ascomycota</taxon>
        <taxon>Pezizomycotina</taxon>
        <taxon>Sordariomycetes</taxon>
        <taxon>Sordariomycetidae</taxon>
        <taxon>Diaporthales</taxon>
        <taxon>Schizoparmaceae</taxon>
        <taxon>Coniella</taxon>
    </lineage>
</organism>
<dbReference type="OrthoDB" id="538223at2759"/>
<keyword evidence="3" id="KW-1185">Reference proteome</keyword>
<dbReference type="Proteomes" id="UP000241462">
    <property type="component" value="Unassembled WGS sequence"/>
</dbReference>
<gene>
    <name evidence="2" type="ORF">BD289DRAFT_430072</name>
</gene>
<reference evidence="2 3" key="1">
    <citation type="journal article" date="2018" name="Mycol. Prog.">
        <title>Coniella lustricola, a new species from submerged detritus.</title>
        <authorList>
            <person name="Raudabaugh D.B."/>
            <person name="Iturriaga T."/>
            <person name="Carver A."/>
            <person name="Mondo S."/>
            <person name="Pangilinan J."/>
            <person name="Lipzen A."/>
            <person name="He G."/>
            <person name="Amirebrahimi M."/>
            <person name="Grigoriev I.V."/>
            <person name="Miller A.N."/>
        </authorList>
    </citation>
    <scope>NUCLEOTIDE SEQUENCE [LARGE SCALE GENOMIC DNA]</scope>
    <source>
        <strain evidence="2 3">B22-T-1</strain>
    </source>
</reference>
<evidence type="ECO:0008006" key="4">
    <source>
        <dbReference type="Google" id="ProtNLM"/>
    </source>
</evidence>
<proteinExistence type="predicted"/>
<sequence length="77" mass="9052">MMLRYHESDMVYFFIDALYERRSEEPGLPQILQLVTKTLQVNNKVRWLISSRHIPEPSDSTKEASKRPAFTGAQQRD</sequence>
<dbReference type="AlphaFoldDB" id="A0A2T3ACA6"/>
<protein>
    <recommendedName>
        <fullName evidence="4">NACHT domain-containing protein</fullName>
    </recommendedName>
</protein>
<accession>A0A2T3ACA6</accession>
<name>A0A2T3ACA6_9PEZI</name>
<feature type="compositionally biased region" description="Basic and acidic residues" evidence="1">
    <location>
        <begin position="53"/>
        <end position="66"/>
    </location>
</feature>
<evidence type="ECO:0000313" key="2">
    <source>
        <dbReference type="EMBL" id="PSR90860.1"/>
    </source>
</evidence>
<feature type="region of interest" description="Disordered" evidence="1">
    <location>
        <begin position="52"/>
        <end position="77"/>
    </location>
</feature>
<evidence type="ECO:0000313" key="3">
    <source>
        <dbReference type="Proteomes" id="UP000241462"/>
    </source>
</evidence>
<evidence type="ECO:0000256" key="1">
    <source>
        <dbReference type="SAM" id="MobiDB-lite"/>
    </source>
</evidence>
<dbReference type="EMBL" id="KZ678414">
    <property type="protein sequence ID" value="PSR90860.1"/>
    <property type="molecule type" value="Genomic_DNA"/>
</dbReference>